<evidence type="ECO:0000313" key="5">
    <source>
        <dbReference type="Proteomes" id="UP000807504"/>
    </source>
</evidence>
<feature type="compositionally biased region" description="Basic and acidic residues" evidence="2">
    <location>
        <begin position="186"/>
        <end position="197"/>
    </location>
</feature>
<sequence>MGFQKLLALLLLIAQCVHGFYPMEYLDLLRLSGRAGLDSEEYFSKDETSRHDEATREDYLPAETRHRDDYSNSQSEYPRDYDSREETSGYETHTFSSLFEKPPPENDALYSPPKMDRYHKREEYFGELSKKSMNTFPRSRKVSQPFPEDLMAGASDPNFDQPRSRPAGRSRRARLSDYDLYYPKRRYPEDSRPEYRSKPLPPSKPYDEYNGDYVPRHVVDEPERPLVDPAYSAETFTRAPYHEPHSKPIPKPSRKTYPRSSVPVKSNGRDVPSISTFSKQNSKSTSSSISSRPLKLERELPKKYPPRKFSESQARAPFDDDDEEEDFRGKPLITTKSWDKEKRQPKHFSDENKHYLAATGYGKPVREQFHEQGTTGPHAYKFGYNTGDPENPMARYEERGPDGLVKGSYSYVDPMGKLQVVHYESHPEHGFKTTYA</sequence>
<dbReference type="AlphaFoldDB" id="A0A8T0EJ80"/>
<feature type="compositionally biased region" description="Low complexity" evidence="2">
    <location>
        <begin position="275"/>
        <end position="291"/>
    </location>
</feature>
<dbReference type="EMBL" id="JABXBU010002227">
    <property type="protein sequence ID" value="KAF8774073.1"/>
    <property type="molecule type" value="Genomic_DNA"/>
</dbReference>
<dbReference type="Pfam" id="PF00379">
    <property type="entry name" value="Chitin_bind_4"/>
    <property type="match status" value="1"/>
</dbReference>
<reference evidence="4" key="1">
    <citation type="journal article" date="2020" name="bioRxiv">
        <title>Chromosome-level reference genome of the European wasp spider Argiope bruennichi: a resource for studies on range expansion and evolutionary adaptation.</title>
        <authorList>
            <person name="Sheffer M.M."/>
            <person name="Hoppe A."/>
            <person name="Krehenwinkel H."/>
            <person name="Uhl G."/>
            <person name="Kuss A.W."/>
            <person name="Jensen L."/>
            <person name="Jensen C."/>
            <person name="Gillespie R.G."/>
            <person name="Hoff K.J."/>
            <person name="Prost S."/>
        </authorList>
    </citation>
    <scope>NUCLEOTIDE SEQUENCE</scope>
</reference>
<evidence type="ECO:0000256" key="1">
    <source>
        <dbReference type="PROSITE-ProRule" id="PRU00497"/>
    </source>
</evidence>
<accession>A0A8T0EJ80</accession>
<keyword evidence="1" id="KW-0193">Cuticle</keyword>
<feature type="region of interest" description="Disordered" evidence="2">
    <location>
        <begin position="129"/>
        <end position="353"/>
    </location>
</feature>
<name>A0A8T0EJ80_ARGBR</name>
<feature type="compositionally biased region" description="Basic and acidic residues" evidence="2">
    <location>
        <begin position="43"/>
        <end position="70"/>
    </location>
</feature>
<keyword evidence="5" id="KW-1185">Reference proteome</keyword>
<reference evidence="4" key="2">
    <citation type="submission" date="2020-06" db="EMBL/GenBank/DDBJ databases">
        <authorList>
            <person name="Sheffer M."/>
        </authorList>
    </citation>
    <scope>NUCLEOTIDE SEQUENCE</scope>
</reference>
<evidence type="ECO:0000256" key="2">
    <source>
        <dbReference type="SAM" id="MobiDB-lite"/>
    </source>
</evidence>
<feature type="signal peptide" evidence="3">
    <location>
        <begin position="1"/>
        <end position="19"/>
    </location>
</feature>
<feature type="region of interest" description="Disordered" evidence="2">
    <location>
        <begin position="373"/>
        <end position="401"/>
    </location>
</feature>
<dbReference type="Proteomes" id="UP000807504">
    <property type="component" value="Unassembled WGS sequence"/>
</dbReference>
<dbReference type="PROSITE" id="PS51155">
    <property type="entry name" value="CHIT_BIND_RR_2"/>
    <property type="match status" value="1"/>
</dbReference>
<feature type="compositionally biased region" description="Basic and acidic residues" evidence="2">
    <location>
        <begin position="337"/>
        <end position="353"/>
    </location>
</feature>
<gene>
    <name evidence="4" type="ORF">HNY73_016667</name>
</gene>
<evidence type="ECO:0000256" key="3">
    <source>
        <dbReference type="SAM" id="SignalP"/>
    </source>
</evidence>
<feature type="compositionally biased region" description="Basic and acidic residues" evidence="2">
    <location>
        <begin position="77"/>
        <end position="87"/>
    </location>
</feature>
<organism evidence="4 5">
    <name type="scientific">Argiope bruennichi</name>
    <name type="common">Wasp spider</name>
    <name type="synonym">Aranea bruennichi</name>
    <dbReference type="NCBI Taxonomy" id="94029"/>
    <lineage>
        <taxon>Eukaryota</taxon>
        <taxon>Metazoa</taxon>
        <taxon>Ecdysozoa</taxon>
        <taxon>Arthropoda</taxon>
        <taxon>Chelicerata</taxon>
        <taxon>Arachnida</taxon>
        <taxon>Araneae</taxon>
        <taxon>Araneomorphae</taxon>
        <taxon>Entelegynae</taxon>
        <taxon>Araneoidea</taxon>
        <taxon>Araneidae</taxon>
        <taxon>Argiope</taxon>
    </lineage>
</organism>
<feature type="chain" id="PRO_5035907864" evidence="3">
    <location>
        <begin position="20"/>
        <end position="436"/>
    </location>
</feature>
<keyword evidence="3" id="KW-0732">Signal</keyword>
<dbReference type="OrthoDB" id="6437769at2759"/>
<dbReference type="OMA" id="ENSEPRN"/>
<evidence type="ECO:0000313" key="4">
    <source>
        <dbReference type="EMBL" id="KAF8774073.1"/>
    </source>
</evidence>
<feature type="compositionally biased region" description="Basic and acidic residues" evidence="2">
    <location>
        <begin position="214"/>
        <end position="226"/>
    </location>
</feature>
<protein>
    <submittedName>
        <fullName evidence="4">Uncharacterized protein</fullName>
    </submittedName>
</protein>
<comment type="caution">
    <text evidence="4">The sequence shown here is derived from an EMBL/GenBank/DDBJ whole genome shotgun (WGS) entry which is preliminary data.</text>
</comment>
<dbReference type="GO" id="GO:0042302">
    <property type="term" value="F:structural constituent of cuticle"/>
    <property type="evidence" value="ECO:0007669"/>
    <property type="project" value="UniProtKB-UniRule"/>
</dbReference>
<feature type="region of interest" description="Disordered" evidence="2">
    <location>
        <begin position="43"/>
        <end position="115"/>
    </location>
</feature>
<dbReference type="InterPro" id="IPR000618">
    <property type="entry name" value="Insect_cuticle"/>
</dbReference>
<proteinExistence type="predicted"/>